<evidence type="ECO:0000313" key="3">
    <source>
        <dbReference type="Proteomes" id="UP000639775"/>
    </source>
</evidence>
<proteinExistence type="predicted"/>
<name>A0A967BDQ2_9RHOB</name>
<dbReference type="Pfam" id="PF09898">
    <property type="entry name" value="DUF2125"/>
    <property type="match status" value="1"/>
</dbReference>
<accession>A0A967BDQ2</accession>
<feature type="transmembrane region" description="Helical" evidence="1">
    <location>
        <begin position="7"/>
        <end position="27"/>
    </location>
</feature>
<protein>
    <submittedName>
        <fullName evidence="2">DUF2125 domain-containing protein</fullName>
    </submittedName>
</protein>
<evidence type="ECO:0000313" key="2">
    <source>
        <dbReference type="EMBL" id="NHQ74605.1"/>
    </source>
</evidence>
<organism evidence="2 3">
    <name type="scientific">Roseovarius gahaiensis</name>
    <dbReference type="NCBI Taxonomy" id="2716691"/>
    <lineage>
        <taxon>Bacteria</taxon>
        <taxon>Pseudomonadati</taxon>
        <taxon>Pseudomonadota</taxon>
        <taxon>Alphaproteobacteria</taxon>
        <taxon>Rhodobacterales</taxon>
        <taxon>Roseobacteraceae</taxon>
        <taxon>Roseovarius</taxon>
    </lineage>
</organism>
<dbReference type="Proteomes" id="UP000639775">
    <property type="component" value="Unassembled WGS sequence"/>
</dbReference>
<dbReference type="AlphaFoldDB" id="A0A967BDQ2"/>
<dbReference type="EMBL" id="JAAORB010000014">
    <property type="protein sequence ID" value="NHQ74605.1"/>
    <property type="molecule type" value="Genomic_DNA"/>
</dbReference>
<gene>
    <name evidence="2" type="ORF">HAT86_09030</name>
</gene>
<sequence>MKGRAMLRFLITVITIAAAAWAGYWFIGQSGVQTGFSTWFEQRRAEGWVADYSDLRVQGFPNRFDTVVTGLTLADPDTGLAWDAPRFQINALSYRPNHVIAVWPDTQRLSTPLEKFSIDSQDMRASLMLEGSTALTVQRATLTAQELVIQPEAEAEAGSTSMQALRLAADHVPLKNLETYRLGLAADGLAPALSWRESVDPTGRLPETFDALSVDMTVEFDKPWDRTAIEDARPQPRQIDIRLAEARWGQLELQMAGAMSVNSSGQPTGEIMIKARNWRDILDLAVNAGAMPKGMADTVGDGLGLIAQMAGNPKTLDIPLGLRNGRVFLGPVPIGPAPSLRLR</sequence>
<dbReference type="InterPro" id="IPR018666">
    <property type="entry name" value="DUF2125"/>
</dbReference>
<reference evidence="2" key="1">
    <citation type="submission" date="2020-03" db="EMBL/GenBank/DDBJ databases">
        <title>Roseovarius gahaiensis sp. nov., isolated from Gahai Saline Lake, China.</title>
        <authorList>
            <person name="Sun X."/>
        </authorList>
    </citation>
    <scope>NUCLEOTIDE SEQUENCE</scope>
    <source>
        <strain evidence="2">GH877</strain>
    </source>
</reference>
<keyword evidence="3" id="KW-1185">Reference proteome</keyword>
<keyword evidence="1" id="KW-0472">Membrane</keyword>
<keyword evidence="1" id="KW-0812">Transmembrane</keyword>
<comment type="caution">
    <text evidence="2">The sequence shown here is derived from an EMBL/GenBank/DDBJ whole genome shotgun (WGS) entry which is preliminary data.</text>
</comment>
<evidence type="ECO:0000256" key="1">
    <source>
        <dbReference type="SAM" id="Phobius"/>
    </source>
</evidence>
<keyword evidence="1" id="KW-1133">Transmembrane helix</keyword>